<organism evidence="1">
    <name type="scientific">Picea sitchensis</name>
    <name type="common">Sitka spruce</name>
    <name type="synonym">Pinus sitchensis</name>
    <dbReference type="NCBI Taxonomy" id="3332"/>
    <lineage>
        <taxon>Eukaryota</taxon>
        <taxon>Viridiplantae</taxon>
        <taxon>Streptophyta</taxon>
        <taxon>Embryophyta</taxon>
        <taxon>Tracheophyta</taxon>
        <taxon>Spermatophyta</taxon>
        <taxon>Pinopsida</taxon>
        <taxon>Pinidae</taxon>
        <taxon>Conifers I</taxon>
        <taxon>Pinales</taxon>
        <taxon>Pinaceae</taxon>
        <taxon>Picea</taxon>
    </lineage>
</organism>
<protein>
    <submittedName>
        <fullName evidence="1">Uncharacterized protein</fullName>
    </submittedName>
</protein>
<dbReference type="EMBL" id="MK697699">
    <property type="protein sequence ID" value="QHR89783.1"/>
    <property type="molecule type" value="Genomic_DNA"/>
</dbReference>
<evidence type="ECO:0000313" key="1">
    <source>
        <dbReference type="EMBL" id="QHR89783.1"/>
    </source>
</evidence>
<accession>A0A6B9XS44</accession>
<reference evidence="1" key="1">
    <citation type="submission" date="2019-03" db="EMBL/GenBank/DDBJ databases">
        <title>Largest Complete Mitochondrial Genome of a Gymnosperm, Sitka Spruce (Picea sitchensis), Indicates Complex Physical Structure.</title>
        <authorList>
            <person name="Jackman S.D."/>
            <person name="Coombe L."/>
            <person name="Warren R."/>
            <person name="Kirk H."/>
            <person name="Trinh E."/>
            <person name="McLeod T."/>
            <person name="Pleasance S."/>
            <person name="Pandoh P."/>
            <person name="Zhao Y."/>
            <person name="Coope R."/>
            <person name="Bousquet J."/>
            <person name="Bohlmann J.C."/>
            <person name="Jones S.J.M."/>
            <person name="Birol I."/>
        </authorList>
    </citation>
    <scope>NUCLEOTIDE SEQUENCE</scope>
    <source>
        <strain evidence="1">Q903</strain>
    </source>
</reference>
<name>A0A6B9XS44_PICSI</name>
<geneLocation type="mitochondrion" evidence="1"/>
<keyword evidence="1" id="KW-0496">Mitochondrion</keyword>
<proteinExistence type="predicted"/>
<gene>
    <name evidence="1" type="primary">orf03828</name>
    <name evidence="1" type="ORF">Q903MT_gene3805</name>
</gene>
<dbReference type="AlphaFoldDB" id="A0A6B9XS44"/>
<sequence length="59" mass="6663">MASINICQPKCVSRLAKNDHPTFTPAVGTRPLYPHPLFLSTIDVRQFFGARCRGIYSLR</sequence>